<comment type="similarity">
    <text evidence="11 12">Belongs to the cytochrome b5 family.</text>
</comment>
<evidence type="ECO:0000256" key="4">
    <source>
        <dbReference type="ARBA" id="ARBA00022692"/>
    </source>
</evidence>
<keyword evidence="8 12" id="KW-0408">Iron</keyword>
<evidence type="ECO:0000256" key="11">
    <source>
        <dbReference type="ARBA" id="ARBA00038168"/>
    </source>
</evidence>
<dbReference type="PRINTS" id="PR00363">
    <property type="entry name" value="CYTOCHROMEB5"/>
</dbReference>
<dbReference type="STRING" id="49390.A0A068TVT0"/>
<keyword evidence="6" id="KW-0256">Endoplasmic reticulum</keyword>
<dbReference type="PhylomeDB" id="A0A068TVT0"/>
<dbReference type="InterPro" id="IPR018506">
    <property type="entry name" value="Cyt_B5_heme-BS"/>
</dbReference>
<keyword evidence="5 12" id="KW-0479">Metal-binding</keyword>
<reference evidence="16" key="1">
    <citation type="journal article" date="2014" name="Science">
        <title>The coffee genome provides insight into the convergent evolution of caffeine biosynthesis.</title>
        <authorList>
            <person name="Denoeud F."/>
            <person name="Carretero-Paulet L."/>
            <person name="Dereeper A."/>
            <person name="Droc G."/>
            <person name="Guyot R."/>
            <person name="Pietrella M."/>
            <person name="Zheng C."/>
            <person name="Alberti A."/>
            <person name="Anthony F."/>
            <person name="Aprea G."/>
            <person name="Aury J.M."/>
            <person name="Bento P."/>
            <person name="Bernard M."/>
            <person name="Bocs S."/>
            <person name="Campa C."/>
            <person name="Cenci A."/>
            <person name="Combes M.C."/>
            <person name="Crouzillat D."/>
            <person name="Da Silva C."/>
            <person name="Daddiego L."/>
            <person name="De Bellis F."/>
            <person name="Dussert S."/>
            <person name="Garsmeur O."/>
            <person name="Gayraud T."/>
            <person name="Guignon V."/>
            <person name="Jahn K."/>
            <person name="Jamilloux V."/>
            <person name="Joet T."/>
            <person name="Labadie K."/>
            <person name="Lan T."/>
            <person name="Leclercq J."/>
            <person name="Lepelley M."/>
            <person name="Leroy T."/>
            <person name="Li L.T."/>
            <person name="Librado P."/>
            <person name="Lopez L."/>
            <person name="Munoz A."/>
            <person name="Noel B."/>
            <person name="Pallavicini A."/>
            <person name="Perrotta G."/>
            <person name="Poncet V."/>
            <person name="Pot D."/>
            <person name="Priyono X."/>
            <person name="Rigoreau M."/>
            <person name="Rouard M."/>
            <person name="Rozas J."/>
            <person name="Tranchant-Dubreuil C."/>
            <person name="VanBuren R."/>
            <person name="Zhang Q."/>
            <person name="Andrade A.C."/>
            <person name="Argout X."/>
            <person name="Bertrand B."/>
            <person name="de Kochko A."/>
            <person name="Graziosi G."/>
            <person name="Henry R.J."/>
            <person name="Jayarama X."/>
            <person name="Ming R."/>
            <person name="Nagai C."/>
            <person name="Rounsley S."/>
            <person name="Sankoff D."/>
            <person name="Giuliano G."/>
            <person name="Albert V.A."/>
            <person name="Wincker P."/>
            <person name="Lashermes P."/>
        </authorList>
    </citation>
    <scope>NUCLEOTIDE SEQUENCE [LARGE SCALE GENOMIC DNA]</scope>
    <source>
        <strain evidence="16">cv. DH200-94</strain>
    </source>
</reference>
<evidence type="ECO:0000313" key="16">
    <source>
        <dbReference type="Proteomes" id="UP000295252"/>
    </source>
</evidence>
<dbReference type="PANTHER" id="PTHR19359:SF127">
    <property type="entry name" value="CYTOCHROME B5-LIKE HEME_STEROID-BINDING DOMAIN PROTEIN"/>
    <property type="match status" value="1"/>
</dbReference>
<dbReference type="GO" id="GO:0005789">
    <property type="term" value="C:endoplasmic reticulum membrane"/>
    <property type="evidence" value="ECO:0007669"/>
    <property type="project" value="UniProtKB-SubCell"/>
</dbReference>
<evidence type="ECO:0000256" key="3">
    <source>
        <dbReference type="ARBA" id="ARBA00022617"/>
    </source>
</evidence>
<keyword evidence="12" id="KW-1133">Transmembrane helix</keyword>
<evidence type="ECO:0000256" key="1">
    <source>
        <dbReference type="ARBA" id="ARBA00004131"/>
    </source>
</evidence>
<evidence type="ECO:0000256" key="7">
    <source>
        <dbReference type="ARBA" id="ARBA00022848"/>
    </source>
</evidence>
<keyword evidence="16" id="KW-1185">Reference proteome</keyword>
<evidence type="ECO:0000313" key="15">
    <source>
        <dbReference type="EMBL" id="CDO99453.1"/>
    </source>
</evidence>
<dbReference type="AlphaFoldDB" id="A0A068TVT0"/>
<name>A0A068TVT0_COFCA</name>
<dbReference type="OMA" id="NTNESCY"/>
<feature type="compositionally biased region" description="Basic and acidic residues" evidence="13">
    <location>
        <begin position="97"/>
        <end position="106"/>
    </location>
</feature>
<dbReference type="OrthoDB" id="260519at2759"/>
<proteinExistence type="inferred from homology"/>
<keyword evidence="2" id="KW-0813">Transport</keyword>
<dbReference type="FunFam" id="3.10.120.10:FF:000002">
    <property type="entry name" value="Cytochrome b5 type B"/>
    <property type="match status" value="1"/>
</dbReference>
<dbReference type="Proteomes" id="UP000295252">
    <property type="component" value="Chromosome V"/>
</dbReference>
<keyword evidence="4 12" id="KW-0812">Transmembrane</keyword>
<protein>
    <recommendedName>
        <fullName evidence="14">Cytochrome b5 heme-binding domain-containing protein</fullName>
    </recommendedName>
</protein>
<feature type="compositionally biased region" description="Low complexity" evidence="13">
    <location>
        <begin position="82"/>
        <end position="94"/>
    </location>
</feature>
<evidence type="ECO:0000256" key="12">
    <source>
        <dbReference type="RuleBase" id="RU362121"/>
    </source>
</evidence>
<accession>A0A068TVT0</accession>
<dbReference type="InterPro" id="IPR050668">
    <property type="entry name" value="Cytochrome_b5"/>
</dbReference>
<feature type="region of interest" description="Disordered" evidence="13">
    <location>
        <begin position="82"/>
        <end position="106"/>
    </location>
</feature>
<evidence type="ECO:0000256" key="2">
    <source>
        <dbReference type="ARBA" id="ARBA00022448"/>
    </source>
</evidence>
<keyword evidence="9 12" id="KW-0472">Membrane</keyword>
<dbReference type="EMBL" id="HG739087">
    <property type="protein sequence ID" value="CDO99453.1"/>
    <property type="molecule type" value="Genomic_DNA"/>
</dbReference>
<organism evidence="15 16">
    <name type="scientific">Coffea canephora</name>
    <name type="common">Robusta coffee</name>
    <dbReference type="NCBI Taxonomy" id="49390"/>
    <lineage>
        <taxon>Eukaryota</taxon>
        <taxon>Viridiplantae</taxon>
        <taxon>Streptophyta</taxon>
        <taxon>Embryophyta</taxon>
        <taxon>Tracheophyta</taxon>
        <taxon>Spermatophyta</taxon>
        <taxon>Magnoliopsida</taxon>
        <taxon>eudicotyledons</taxon>
        <taxon>Gunneridae</taxon>
        <taxon>Pentapetalae</taxon>
        <taxon>asterids</taxon>
        <taxon>lamiids</taxon>
        <taxon>Gentianales</taxon>
        <taxon>Rubiaceae</taxon>
        <taxon>Ixoroideae</taxon>
        <taxon>Gardenieae complex</taxon>
        <taxon>Bertiereae - Coffeeae clade</taxon>
        <taxon>Coffeeae</taxon>
        <taxon>Coffea</taxon>
    </lineage>
</organism>
<feature type="transmembrane region" description="Helical" evidence="12">
    <location>
        <begin position="111"/>
        <end position="131"/>
    </location>
</feature>
<dbReference type="Gramene" id="CDO99453">
    <property type="protein sequence ID" value="CDO99453"/>
    <property type="gene ID" value="GSCOC_T00026636001"/>
</dbReference>
<dbReference type="PROSITE" id="PS50255">
    <property type="entry name" value="CYTOCHROME_B5_2"/>
    <property type="match status" value="1"/>
</dbReference>
<gene>
    <name evidence="15" type="ORF">GSCOC_T00026636001</name>
</gene>
<dbReference type="GO" id="GO:0046872">
    <property type="term" value="F:metal ion binding"/>
    <property type="evidence" value="ECO:0007669"/>
    <property type="project" value="UniProtKB-UniRule"/>
</dbReference>
<keyword evidence="3 12" id="KW-0349">Heme</keyword>
<dbReference type="InParanoid" id="A0A068TVT0"/>
<evidence type="ECO:0000256" key="10">
    <source>
        <dbReference type="ARBA" id="ARBA00037877"/>
    </source>
</evidence>
<dbReference type="InterPro" id="IPR001199">
    <property type="entry name" value="Cyt_B5-like_heme/steroid-bd"/>
</dbReference>
<dbReference type="Gene3D" id="3.10.120.10">
    <property type="entry name" value="Cytochrome b5-like heme/steroid binding domain"/>
    <property type="match status" value="1"/>
</dbReference>
<dbReference type="PROSITE" id="PS00191">
    <property type="entry name" value="CYTOCHROME_B5_1"/>
    <property type="match status" value="1"/>
</dbReference>
<dbReference type="GO" id="GO:0020037">
    <property type="term" value="F:heme binding"/>
    <property type="evidence" value="ECO:0007669"/>
    <property type="project" value="UniProtKB-UniRule"/>
</dbReference>
<dbReference type="InterPro" id="IPR036400">
    <property type="entry name" value="Cyt_B5-like_heme/steroid_sf"/>
</dbReference>
<evidence type="ECO:0000256" key="8">
    <source>
        <dbReference type="ARBA" id="ARBA00023004"/>
    </source>
</evidence>
<dbReference type="SUPFAM" id="SSF55856">
    <property type="entry name" value="Cytochrome b5-like heme/steroid binding domain"/>
    <property type="match status" value="1"/>
</dbReference>
<sequence length="140" mass="15007">MGADDKVLGYDEVSLHNTSKDCWVIINAKAYDVTNFLDDHPGGGDVLLEAAGKDASEEFESAGHGSAARLMLDEYYVGEIDPSTTPSPKPAATAHLLSKEPKDDNAKSSGLLVKLLQFLLILGFAAGMHFFTKSSSNFEL</sequence>
<evidence type="ECO:0000259" key="14">
    <source>
        <dbReference type="PROSITE" id="PS50255"/>
    </source>
</evidence>
<keyword evidence="7" id="KW-0492">Microsome</keyword>
<comment type="subcellular location">
    <subcellularLocation>
        <location evidence="1">Endoplasmic reticulum membrane</location>
        <topology evidence="1">Single-pass membrane protein</topology>
        <orientation evidence="1">Cytoplasmic side</orientation>
    </subcellularLocation>
    <subcellularLocation>
        <location evidence="10">Microsome membrane</location>
        <topology evidence="10">Single-pass membrane protein</topology>
        <orientation evidence="10">Cytoplasmic side</orientation>
    </subcellularLocation>
</comment>
<dbReference type="Pfam" id="PF00173">
    <property type="entry name" value="Cyt-b5"/>
    <property type="match status" value="1"/>
</dbReference>
<evidence type="ECO:0000256" key="13">
    <source>
        <dbReference type="SAM" id="MobiDB-lite"/>
    </source>
</evidence>
<evidence type="ECO:0000256" key="9">
    <source>
        <dbReference type="ARBA" id="ARBA00023136"/>
    </source>
</evidence>
<dbReference type="SMART" id="SM01117">
    <property type="entry name" value="Cyt-b5"/>
    <property type="match status" value="1"/>
</dbReference>
<evidence type="ECO:0000256" key="5">
    <source>
        <dbReference type="ARBA" id="ARBA00022723"/>
    </source>
</evidence>
<feature type="domain" description="Cytochrome b5 heme-binding" evidence="14">
    <location>
        <begin position="5"/>
        <end position="81"/>
    </location>
</feature>
<evidence type="ECO:0000256" key="6">
    <source>
        <dbReference type="ARBA" id="ARBA00022824"/>
    </source>
</evidence>
<dbReference type="PANTHER" id="PTHR19359">
    <property type="entry name" value="CYTOCHROME B5"/>
    <property type="match status" value="1"/>
</dbReference>